<feature type="region of interest" description="Disordered" evidence="4">
    <location>
        <begin position="1277"/>
        <end position="1300"/>
    </location>
</feature>
<dbReference type="GO" id="GO:0010997">
    <property type="term" value="F:anaphase-promoting complex binding"/>
    <property type="evidence" value="ECO:0007669"/>
    <property type="project" value="TreeGrafter"/>
</dbReference>
<feature type="compositionally biased region" description="Polar residues" evidence="4">
    <location>
        <begin position="1094"/>
        <end position="1114"/>
    </location>
</feature>
<evidence type="ECO:0000256" key="2">
    <source>
        <dbReference type="ARBA" id="ARBA00022553"/>
    </source>
</evidence>
<feature type="region of interest" description="Disordered" evidence="4">
    <location>
        <begin position="911"/>
        <end position="967"/>
    </location>
</feature>
<evidence type="ECO:0000256" key="3">
    <source>
        <dbReference type="ARBA" id="ARBA00023242"/>
    </source>
</evidence>
<proteinExistence type="predicted"/>
<dbReference type="STRING" id="857340.A0A086T5V7"/>
<dbReference type="OrthoDB" id="2130597at2759"/>
<evidence type="ECO:0000259" key="5">
    <source>
        <dbReference type="Pfam" id="PF09444"/>
    </source>
</evidence>
<feature type="region of interest" description="Disordered" evidence="4">
    <location>
        <begin position="536"/>
        <end position="700"/>
    </location>
</feature>
<gene>
    <name evidence="6" type="ORF">ACRE_044410</name>
</gene>
<reference evidence="7" key="1">
    <citation type="journal article" date="2014" name="Genome Announc.">
        <title>Genome sequence and annotation of Acremonium chrysogenum, producer of the beta-lactam antibiotic cephalosporin C.</title>
        <authorList>
            <person name="Terfehr D."/>
            <person name="Dahlmann T.A."/>
            <person name="Specht T."/>
            <person name="Zadra I."/>
            <person name="Kuernsteiner H."/>
            <person name="Kueck U."/>
        </authorList>
    </citation>
    <scope>NUCLEOTIDE SEQUENCE [LARGE SCALE GENOMIC DNA]</scope>
    <source>
        <strain evidence="7">ATCC 11550 / CBS 779.69 / DSM 880 / IAM 14645 / JCM 23072 / IMI 49137</strain>
    </source>
</reference>
<feature type="compositionally biased region" description="Acidic residues" evidence="4">
    <location>
        <begin position="621"/>
        <end position="648"/>
    </location>
</feature>
<accession>A0A086T5V7</accession>
<keyword evidence="7" id="KW-1185">Reference proteome</keyword>
<evidence type="ECO:0000313" key="7">
    <source>
        <dbReference type="Proteomes" id="UP000029964"/>
    </source>
</evidence>
<feature type="compositionally biased region" description="Basic and acidic residues" evidence="4">
    <location>
        <begin position="267"/>
        <end position="278"/>
    </location>
</feature>
<dbReference type="InterPro" id="IPR024146">
    <property type="entry name" value="Claspin"/>
</dbReference>
<feature type="compositionally biased region" description="Basic and acidic residues" evidence="4">
    <location>
        <begin position="106"/>
        <end position="125"/>
    </location>
</feature>
<dbReference type="Pfam" id="PF09444">
    <property type="entry name" value="MRC1"/>
    <property type="match status" value="1"/>
</dbReference>
<sequence>MASTRSVSPASGVGSPEPLTPRSKIRALLAAVDSSDDENTGETQQKPPRRLSPQATRAALRTAVPSQHTDDDSNDESDVEVRPRGRLAARMHGAVPTAQRSSVEVVPKEKDDASTDEEESRREDVNMPDAEDEDDDLPVASRRLKRKTPREKTPVNVGAEGSLFVSSPARPSPTKTTEQHSDSEDDLPATKSDRFKALVERKKQERLAREAVEEARKAERRARLEKLSSELDQLDSDRDGNPSDITDDEGGRKLTQEHRPARKASKKAIEEMNRETQRMQRSMQLAHEAKTRKKISKNSLFERFNFRPTGQPEPKMSSSSRPGTPQSDIDMKDAETPPSSPPVVDAKNAVGVNRTEQSAGADDDQDELPMTEQLISSQPAKLDIGKGKEVAIEEPNTISAKPKRQVRVRIPRPAVNLTEIDSDDDELEITATTKDRLNAIFDHIPTQKEQDSNSLKVLRALAQVHSPGKESRRKKDHSGMTASELQGYLQQKARQQAKLERDQRLNMLKAQGVVVQTTEERERQMQEVEDIVAKAREEAQQIMQQERAAAKKGDEDGEHDPLAWDDSEDEEYEDLANQADGEASAIELSGSEEEGWEGEEEEEEDGGSDEEEAGGVMIDGAAEDGQSEVSEEPQEEGDQGDEDNEDDEAKLAPNHRRRPRNQLAILSDDDMSEVEATPKPKSATQATPAGPRTDSPGSVLRSAKKSFIPGLPVAGPAGLGLTQIFSGTMDDNQVPAATGPTQSMMPDFDNFPDSNFSATMDNPFENSMEATQNGETQVTTQGVQLNFTQTQMHGLDSLMRDNVPNTQLSELMEVSQDVGIQEYTPLKNRFVDVPPSTVDTVVLGGDEATQHDSPLIRRGRLRRKMDMSTTATPAGDAVPAAVEGTPTPAATGFNAIKEGAERERKRRVMEAFNRKKSKAKEMVEEHAEESEDEYQGLGGHDGEDSDDESTASVKDMIDDATGNDADDRKLAAFYADRERANDEKQVEQLFKDITNGMLRRKRGADYDLSDSDDGGETRRKMKRRQFAKMQKTLFADERVKKMAENPGNQAFLKTIEDRDSDDEMDFLDAAEEPTHESPSSQDERGARQQQQQQVIPDSQPRSALGNASDTNKAQRNPRRTKHDRKPAHIGEVRQTLSNLLEDEREGSVIPATEAGSDSEEDAHPSLPPSDKENHAPPRNPRRTGGIVDRISLKRNSSSTLSSASGTSRLAFTGAQASSSSSSFKVPALLRRATTNSLVSTTTTSSCTSSSLAAAGGGFGDEAKIKRAAGKKSGVNAFARESERRAKIQQSERRREERKVKDAERRIGVVGGLFGKGSFE</sequence>
<name>A0A086T5V7_HAPC1</name>
<feature type="domain" description="DNA replication checkpoint mediator MRC1" evidence="5">
    <location>
        <begin position="915"/>
        <end position="1054"/>
    </location>
</feature>
<dbReference type="Proteomes" id="UP000029964">
    <property type="component" value="Unassembled WGS sequence"/>
</dbReference>
<feature type="compositionally biased region" description="Basic and acidic residues" evidence="4">
    <location>
        <begin position="249"/>
        <end position="259"/>
    </location>
</feature>
<evidence type="ECO:0000256" key="4">
    <source>
        <dbReference type="SAM" id="MobiDB-lite"/>
    </source>
</evidence>
<keyword evidence="3" id="KW-0539">Nucleus</keyword>
<dbReference type="InterPro" id="IPR018564">
    <property type="entry name" value="Repl_chkpnt_MRC1_dom"/>
</dbReference>
<feature type="compositionally biased region" description="Acidic residues" evidence="4">
    <location>
        <begin position="563"/>
        <end position="574"/>
    </location>
</feature>
<feature type="region of interest" description="Disordered" evidence="4">
    <location>
        <begin position="464"/>
        <end position="485"/>
    </location>
</feature>
<feature type="region of interest" description="Disordered" evidence="4">
    <location>
        <begin position="870"/>
        <end position="891"/>
    </location>
</feature>
<dbReference type="HOGENOM" id="CLU_002311_0_0_1"/>
<feature type="region of interest" description="Disordered" evidence="4">
    <location>
        <begin position="1"/>
        <end position="382"/>
    </location>
</feature>
<dbReference type="PANTHER" id="PTHR14396:SF10">
    <property type="entry name" value="CLASPIN"/>
    <property type="match status" value="1"/>
</dbReference>
<dbReference type="EMBL" id="JPKY01000043">
    <property type="protein sequence ID" value="KFH44739.1"/>
    <property type="molecule type" value="Genomic_DNA"/>
</dbReference>
<organism evidence="6 7">
    <name type="scientific">Hapsidospora chrysogenum (strain ATCC 11550 / CBS 779.69 / DSM 880 / IAM 14645 / JCM 23072 / IMI 49137)</name>
    <name type="common">Acremonium chrysogenum</name>
    <dbReference type="NCBI Taxonomy" id="857340"/>
    <lineage>
        <taxon>Eukaryota</taxon>
        <taxon>Fungi</taxon>
        <taxon>Dikarya</taxon>
        <taxon>Ascomycota</taxon>
        <taxon>Pezizomycotina</taxon>
        <taxon>Sordariomycetes</taxon>
        <taxon>Hypocreomycetidae</taxon>
        <taxon>Hypocreales</taxon>
        <taxon>Bionectriaceae</taxon>
        <taxon>Hapsidospora</taxon>
    </lineage>
</organism>
<dbReference type="GO" id="GO:0007095">
    <property type="term" value="P:mitotic G2 DNA damage checkpoint signaling"/>
    <property type="evidence" value="ECO:0007669"/>
    <property type="project" value="TreeGrafter"/>
</dbReference>
<feature type="compositionally biased region" description="Basic and acidic residues" evidence="4">
    <location>
        <begin position="1279"/>
        <end position="1300"/>
    </location>
</feature>
<feature type="compositionally biased region" description="Basic and acidic residues" evidence="4">
    <location>
        <begin position="191"/>
        <end position="241"/>
    </location>
</feature>
<feature type="compositionally biased region" description="Polar residues" evidence="4">
    <location>
        <begin position="316"/>
        <end position="327"/>
    </location>
</feature>
<feature type="compositionally biased region" description="Basic and acidic residues" evidence="4">
    <location>
        <begin position="911"/>
        <end position="925"/>
    </location>
</feature>
<feature type="compositionally biased region" description="Low complexity" evidence="4">
    <location>
        <begin position="1193"/>
        <end position="1206"/>
    </location>
</feature>
<dbReference type="PANTHER" id="PTHR14396">
    <property type="entry name" value="CLASPIN"/>
    <property type="match status" value="1"/>
</dbReference>
<evidence type="ECO:0000313" key="6">
    <source>
        <dbReference type="EMBL" id="KFH44739.1"/>
    </source>
</evidence>
<evidence type="ECO:0000256" key="1">
    <source>
        <dbReference type="ARBA" id="ARBA00004123"/>
    </source>
</evidence>
<feature type="compositionally biased region" description="Basic residues" evidence="4">
    <location>
        <begin position="1115"/>
        <end position="1125"/>
    </location>
</feature>
<keyword evidence="2" id="KW-0597">Phosphoprotein</keyword>
<feature type="compositionally biased region" description="Acidic residues" evidence="4">
    <location>
        <begin position="590"/>
        <end position="613"/>
    </location>
</feature>
<feature type="region of interest" description="Disordered" evidence="4">
    <location>
        <begin position="1038"/>
        <end position="1206"/>
    </location>
</feature>
<feature type="compositionally biased region" description="Acidic residues" evidence="4">
    <location>
        <begin position="1058"/>
        <end position="1071"/>
    </location>
</feature>
<protein>
    <submittedName>
        <fullName evidence="6">Mediator of replication checkpoint protein-like protein</fullName>
    </submittedName>
</protein>
<feature type="compositionally biased region" description="Basic and acidic residues" evidence="4">
    <location>
        <begin position="548"/>
        <end position="562"/>
    </location>
</feature>
<feature type="region of interest" description="Disordered" evidence="4">
    <location>
        <begin position="997"/>
        <end position="1023"/>
    </location>
</feature>
<dbReference type="GO" id="GO:0033314">
    <property type="term" value="P:mitotic DNA replication checkpoint signaling"/>
    <property type="evidence" value="ECO:0007669"/>
    <property type="project" value="TreeGrafter"/>
</dbReference>
<comment type="caution">
    <text evidence="6">The sequence shown here is derived from an EMBL/GenBank/DDBJ whole genome shotgun (WGS) entry which is preliminary data.</text>
</comment>
<comment type="subcellular location">
    <subcellularLocation>
        <location evidence="1">Nucleus</location>
    </subcellularLocation>
</comment>
<dbReference type="GO" id="GO:0005634">
    <property type="term" value="C:nucleus"/>
    <property type="evidence" value="ECO:0007669"/>
    <property type="project" value="UniProtKB-SubCell"/>
</dbReference>